<sequence>MNTPYTASTLHKVLAFGLAISVVVWTFGVLLVVPAQAVDAHPNGTLVLSGSTVFKIMDGQRLGYPTANTFFSHGYDWNQVVPANSADLALPQGANVMFADGSLVNDNGTIFMVSEGQKRGFTTPSVFFGLGYSFDMALTGDLSGVPQGENIDSATAAHPAGSLVNDNGTIYKVTITGKSGIATMAVFNSWGFDFAKVVPANAADMALAAGANLGYRVGSVVNDNGTVWAITSETMKQGFPSASCFLDSGYQWVAVVDGTTSGYTAGDNLCVAGDPGTPPVSSTGTLTVSLASDTPASGIAIKSAARVPFTKVNLTATGGDVVIDNWVVERAGISQDSSFSSLDIIDLSTNAAINDSGKTLNSSHTANFTDDLTIPNGTTKSVMLAGNMATSPGAGEEPTLALNSITLKGGSVNGSFPVVGNKMTINTSIVIGTATVSRGSYTNATSTSIEVGKTAYTFFSFQVAAGSAEDVTFSQVKVYQQGSASLSSDLANLKLYRDGTFLADGTVNNSFVSFAFPAELIKKGQTSQYLVKSDVVDGSARTIDLGIWRTTDLLVTGQTYGANITPTYTGESAAVNSNPVLSDNQFTISTGSLRVGRSSTVGAENITVGDNQVLGAFEFEAKGEPVEITALTLTTASSTTNGQRLESVRLVDANGATVAGPVDVALALTVALTDSFTVPVGVSHYQVIGTVPTSGGWATNDTITVSFTPSSAITAKGEVTGQTITPTPSSSISASTQTVKAAILTVTKDSVPTNKTVVTNDTGVLSGAWTLDATDSGEDIRITTIAIRASSTGKLNNLTLKADGVALDPINAAPTSGAAATSSFALSSPLVVTKGTSVSLNLYTDIGSNSNAGEVSAFGLTDTTSATNASVVAYGVDTGNRATVTLTASDGALLTIAAAGTLTVNVHGDNPASRLVVHGTSGVVLSEVKLKADNENVDITKLTVNVVDGALTGTAAGAYDQVEKMFLKVDGVVIGNASGYNLSAAITTINLTKGALSVPEGGDATSIKLSVIGDIVDIGTNQPGTANADIKVGLGAYGNTTTGWTATGSGSNTAATITYTDSTGSAIILHKAVPSVVVENPGTSLTPSATLHRTKISAVGGQIGVYRLAYATASTSGLVLTNAYTKLQSCTGSCGSITTGSQLSDLDADGDYLVDGTETWNLAISSSQSHGKRWLPVGSGSTAVVDLMMTVTGFTTSSDAVSTSLLGDTATTTNDTGGDPAAVYTVNNQGNFVWSDLNLDESQAAASLTSKQWYNGYLVAGLGGAATSTAITISD</sequence>
<dbReference type="AlphaFoldDB" id="A0A2H0VER5"/>
<reference evidence="2" key="1">
    <citation type="submission" date="2017-09" db="EMBL/GenBank/DDBJ databases">
        <title>Depth-based differentiation of microbial function through sediment-hosted aquifers and enrichment of novel symbionts in the deep terrestrial subsurface.</title>
        <authorList>
            <person name="Probst A.J."/>
            <person name="Ladd B."/>
            <person name="Jarett J.K."/>
            <person name="Geller-Mcgrath D.E."/>
            <person name="Sieber C.M.K."/>
            <person name="Emerson J.B."/>
            <person name="Anantharaman K."/>
            <person name="Thomas B.C."/>
            <person name="Malmstrom R."/>
            <person name="Stieglmeier M."/>
            <person name="Klingl A."/>
            <person name="Woyke T."/>
            <person name="Ryan C.M."/>
            <person name="Banfield J.F."/>
        </authorList>
    </citation>
    <scope>NUCLEOTIDE SEQUENCE [LARGE SCALE GENOMIC DNA]</scope>
</reference>
<organism evidence="1 2">
    <name type="scientific">Candidatus Doudnabacteria bacterium CG10_big_fil_rev_8_21_14_0_10_41_10</name>
    <dbReference type="NCBI Taxonomy" id="1974551"/>
    <lineage>
        <taxon>Bacteria</taxon>
        <taxon>Candidatus Doudnaibacteriota</taxon>
    </lineage>
</organism>
<evidence type="ECO:0000313" key="1">
    <source>
        <dbReference type="EMBL" id="PIR97614.1"/>
    </source>
</evidence>
<dbReference type="EMBL" id="PFAJ01000006">
    <property type="protein sequence ID" value="PIR97614.1"/>
    <property type="molecule type" value="Genomic_DNA"/>
</dbReference>
<protein>
    <submittedName>
        <fullName evidence="1">Uncharacterized protein</fullName>
    </submittedName>
</protein>
<gene>
    <name evidence="1" type="ORF">COT91_00480</name>
</gene>
<proteinExistence type="predicted"/>
<dbReference type="Proteomes" id="UP000230557">
    <property type="component" value="Unassembled WGS sequence"/>
</dbReference>
<comment type="caution">
    <text evidence="1">The sequence shown here is derived from an EMBL/GenBank/DDBJ whole genome shotgun (WGS) entry which is preliminary data.</text>
</comment>
<accession>A0A2H0VER5</accession>
<name>A0A2H0VER5_9BACT</name>
<evidence type="ECO:0000313" key="2">
    <source>
        <dbReference type="Proteomes" id="UP000230557"/>
    </source>
</evidence>